<protein>
    <submittedName>
        <fullName evidence="2">Protein kinase domain-containing protein</fullName>
    </submittedName>
</protein>
<proteinExistence type="predicted"/>
<organism evidence="1 2">
    <name type="scientific">Parastrongyloides trichosuri</name>
    <name type="common">Possum-specific nematode worm</name>
    <dbReference type="NCBI Taxonomy" id="131310"/>
    <lineage>
        <taxon>Eukaryota</taxon>
        <taxon>Metazoa</taxon>
        <taxon>Ecdysozoa</taxon>
        <taxon>Nematoda</taxon>
        <taxon>Chromadorea</taxon>
        <taxon>Rhabditida</taxon>
        <taxon>Tylenchina</taxon>
        <taxon>Panagrolaimomorpha</taxon>
        <taxon>Strongyloidoidea</taxon>
        <taxon>Strongyloididae</taxon>
        <taxon>Parastrongyloides</taxon>
    </lineage>
</organism>
<name>A0A0N5A4F0_PARTI</name>
<keyword evidence="1" id="KW-1185">Reference proteome</keyword>
<dbReference type="AlphaFoldDB" id="A0A0N5A4F0"/>
<dbReference type="WBParaSite" id="PTRK_0001650800.1">
    <property type="protein sequence ID" value="PTRK_0001650800.1"/>
    <property type="gene ID" value="PTRK_0001650800"/>
</dbReference>
<sequence>MSTFIIYTNIISPFEKEKNEKEEGETFGSMFNREYLVKLVNDYEEELTHIGAVIDEFQFISEKLQIKNDAYDKYITEENLNGYVYSMSILLDKPLLNESRYKLLRSFKMGIHFAYSFEPLVIKNVPALKIFLKHIYGPFIENNNSTIVDYYNPGQNCMIRDMALETSLFDYSNFVSHKDYSYEEFMEQLTKLFENVIPTRIRLMDHNQKCINNIYPHVNDRYNILLEELLLLSNICCEIDDYDLKLTDSAIQSCLKVYGNSLNLLEGYLNNPSAYDPTIYQDITVISRVNLALVMECLFIILNIISKTDDSKRIYIITYLNTKMENQQCYQENTNYEEEAITIRNDIENLISEDDHIFYRSYHFFMENKTKINSLLSVTLKSETRYKLMKSISNAYKYLELYSKGNTKELVIGWFAKLSFNRKFGILEGIMFLDDDAFNQINLKELSLDFLFDNRIGYPLIKKVSGEKFEKIEEYYIIMQLAISLLLEHGPKVANTIEIYGLFPKVSLFFESKCKEHCKMMYRLCIFIKFFKDYPDAILFSCNKELILETLEKIYMKLYGPILHGYIIKLLSINEDNICFNLFWFLFDATNQFLFLYKKSFDVTPYTTYVVKLCTVLQFQFIYLILTKLDFDGQSHSRCVEYKKKLDVLLNCLSDIGVLIMYMNSREINDFLSAFNPETFKTFYQLSKSKNEPEKEEYIQKFRTITKYISNDWISEYITPEIVKNIATEMNKIITDPGIFISSHIFIKILNGCIKQIKASDPSYYPDNETLAVFFDELMSFDYNWVFNPAIDNSLKCEKHQIINMSVESLLSFGESSNPASGLGVVVTFKQIRENMKYGYKKFKSYYDHSITLCRALGHCCSFPIDSMLKLSMTLELCNIAYKNIHKYNSYFLREVARDLLPVLALFINDYREIMESRINYHPPCFAIMNEAFEKLIEIFTLVLKIADKMNEHQPFRTIIRELFYILILMSFGLYVKNGSGIGSFNFYTDKIMSCFDEVLELFKTYNVTKHQIRNIHFKAVKAGKQLNKL</sequence>
<reference evidence="2" key="1">
    <citation type="submission" date="2017-02" db="UniProtKB">
        <authorList>
            <consortium name="WormBaseParasite"/>
        </authorList>
    </citation>
    <scope>IDENTIFICATION</scope>
</reference>
<evidence type="ECO:0000313" key="1">
    <source>
        <dbReference type="Proteomes" id="UP000038045"/>
    </source>
</evidence>
<dbReference type="Proteomes" id="UP000038045">
    <property type="component" value="Unplaced"/>
</dbReference>
<evidence type="ECO:0000313" key="2">
    <source>
        <dbReference type="WBParaSite" id="PTRK_0001650800.1"/>
    </source>
</evidence>
<accession>A0A0N5A4F0</accession>